<proteinExistence type="inferred from homology"/>
<dbReference type="Gene3D" id="2.40.128.330">
    <property type="match status" value="1"/>
</dbReference>
<accession>A0A4P9XIR8</accession>
<evidence type="ECO:0000256" key="8">
    <source>
        <dbReference type="ARBA" id="ARBA00023065"/>
    </source>
</evidence>
<evidence type="ECO:0000256" key="7">
    <source>
        <dbReference type="ARBA" id="ARBA00022989"/>
    </source>
</evidence>
<dbReference type="GO" id="GO:0015095">
    <property type="term" value="F:magnesium ion transmembrane transporter activity"/>
    <property type="evidence" value="ECO:0007669"/>
    <property type="project" value="TreeGrafter"/>
</dbReference>
<keyword evidence="7 10" id="KW-1133">Transmembrane helix</keyword>
<feature type="transmembrane region" description="Helical" evidence="10">
    <location>
        <begin position="292"/>
        <end position="312"/>
    </location>
</feature>
<dbReference type="STRING" id="78915.A0A4P9XIR8"/>
<keyword evidence="12" id="KW-1185">Reference proteome</keyword>
<protein>
    <recommendedName>
        <fullName evidence="10">Magnesium transporter</fullName>
    </recommendedName>
</protein>
<dbReference type="OrthoDB" id="10251508at2759"/>
<dbReference type="PANTHER" id="PTHR13890:SF0">
    <property type="entry name" value="MAGNESIUM TRANSPORTER MRS2 HOMOLOG, MITOCHONDRIAL"/>
    <property type="match status" value="1"/>
</dbReference>
<dbReference type="Pfam" id="PF22099">
    <property type="entry name" value="MRS2-like"/>
    <property type="match status" value="1"/>
</dbReference>
<dbReference type="InterPro" id="IPR039204">
    <property type="entry name" value="MRS2-like"/>
</dbReference>
<evidence type="ECO:0000256" key="1">
    <source>
        <dbReference type="ARBA" id="ARBA00004141"/>
    </source>
</evidence>
<keyword evidence="4 10" id="KW-0812">Transmembrane</keyword>
<evidence type="ECO:0000256" key="3">
    <source>
        <dbReference type="ARBA" id="ARBA00022448"/>
    </source>
</evidence>
<keyword evidence="3 10" id="KW-0813">Transport</keyword>
<dbReference type="EMBL" id="KZ993081">
    <property type="protein sequence ID" value="RKP05598.1"/>
    <property type="molecule type" value="Genomic_DNA"/>
</dbReference>
<keyword evidence="9 10" id="KW-0472">Membrane</keyword>
<evidence type="ECO:0000256" key="5">
    <source>
        <dbReference type="ARBA" id="ARBA00022842"/>
    </source>
</evidence>
<feature type="transmembrane region" description="Helical" evidence="10">
    <location>
        <begin position="324"/>
        <end position="345"/>
    </location>
</feature>
<dbReference type="AlphaFoldDB" id="A0A4P9XIR8"/>
<gene>
    <name evidence="11" type="ORF">THASP1DRAFT_35317</name>
</gene>
<keyword evidence="10" id="KW-0496">Mitochondrion</keyword>
<sequence>MVAQQGSSRCRSEWTLRAGRGNSPSSFLPSQLIPARTARSLLLLSAFDHNGSVKATAGEFSKHRLCAEPRDLRKIDSNFVNQMPAILVRDEAILVNLGHVRALIKSDLVVLFDTYGSTDSFHQSTFIYDLQDKLRNPGGSYGNLAFEFRAMESIMISVVSSLQSEMDVLSGLVTNLLAHLEEQIDRDKLKELLQYSKRLARFEQKALNIRDAVNEVLEEDEDLTEMCLSAKRDGGDLVESHEEIELLLETYLKQIEEIANVASSLTTNMRTTEDIVNIMLDSQRNRLLLFELRLAMGTLGLTGGAFIASVFGMNLVSTLEHHPYAFFVVAGFAGSSAALVFAFALRRMRILVKQS</sequence>
<dbReference type="GO" id="GO:0045016">
    <property type="term" value="P:mitochondrial magnesium ion transmembrane transport"/>
    <property type="evidence" value="ECO:0007669"/>
    <property type="project" value="TreeGrafter"/>
</dbReference>
<organism evidence="11 12">
    <name type="scientific">Thamnocephalis sphaerospora</name>
    <dbReference type="NCBI Taxonomy" id="78915"/>
    <lineage>
        <taxon>Eukaryota</taxon>
        <taxon>Fungi</taxon>
        <taxon>Fungi incertae sedis</taxon>
        <taxon>Zoopagomycota</taxon>
        <taxon>Zoopagomycotina</taxon>
        <taxon>Zoopagomycetes</taxon>
        <taxon>Zoopagales</taxon>
        <taxon>Sigmoideomycetaceae</taxon>
        <taxon>Thamnocephalis</taxon>
    </lineage>
</organism>
<dbReference type="GO" id="GO:0005743">
    <property type="term" value="C:mitochondrial inner membrane"/>
    <property type="evidence" value="ECO:0007669"/>
    <property type="project" value="UniProtKB-SubCell"/>
</dbReference>
<evidence type="ECO:0000313" key="11">
    <source>
        <dbReference type="EMBL" id="RKP05598.1"/>
    </source>
</evidence>
<keyword evidence="6" id="KW-0809">Transit peptide</keyword>
<evidence type="ECO:0000256" key="2">
    <source>
        <dbReference type="ARBA" id="ARBA00009765"/>
    </source>
</evidence>
<evidence type="ECO:0000256" key="4">
    <source>
        <dbReference type="ARBA" id="ARBA00022692"/>
    </source>
</evidence>
<evidence type="ECO:0000313" key="12">
    <source>
        <dbReference type="Proteomes" id="UP000271241"/>
    </source>
</evidence>
<name>A0A4P9XIR8_9FUNG</name>
<keyword evidence="10" id="KW-0999">Mitochondrion inner membrane</keyword>
<keyword evidence="5 10" id="KW-0460">Magnesium</keyword>
<evidence type="ECO:0000256" key="6">
    <source>
        <dbReference type="ARBA" id="ARBA00022946"/>
    </source>
</evidence>
<comment type="similarity">
    <text evidence="2 10">Belongs to the CorA metal ion transporter (MIT) (TC 1.A.35) family.</text>
</comment>
<comment type="subcellular location">
    <subcellularLocation>
        <location evidence="1">Membrane</location>
        <topology evidence="1">Multi-pass membrane protein</topology>
    </subcellularLocation>
    <subcellularLocation>
        <location evidence="10">Mitochondrion inner membrane</location>
        <topology evidence="10">Multi-pass membrane protein</topology>
    </subcellularLocation>
</comment>
<dbReference type="CDD" id="cd12823">
    <property type="entry name" value="Mrs2_Mfm1p-like"/>
    <property type="match status" value="1"/>
</dbReference>
<evidence type="ECO:0000256" key="10">
    <source>
        <dbReference type="RuleBase" id="RU366042"/>
    </source>
</evidence>
<keyword evidence="8 10" id="KW-0406">Ion transport</keyword>
<dbReference type="Proteomes" id="UP000271241">
    <property type="component" value="Unassembled WGS sequence"/>
</dbReference>
<reference evidence="12" key="1">
    <citation type="journal article" date="2018" name="Nat. Microbiol.">
        <title>Leveraging single-cell genomics to expand the fungal tree of life.</title>
        <authorList>
            <person name="Ahrendt S.R."/>
            <person name="Quandt C.A."/>
            <person name="Ciobanu D."/>
            <person name="Clum A."/>
            <person name="Salamov A."/>
            <person name="Andreopoulos B."/>
            <person name="Cheng J.F."/>
            <person name="Woyke T."/>
            <person name="Pelin A."/>
            <person name="Henrissat B."/>
            <person name="Reynolds N.K."/>
            <person name="Benny G.L."/>
            <person name="Smith M.E."/>
            <person name="James T.Y."/>
            <person name="Grigoriev I.V."/>
        </authorList>
    </citation>
    <scope>NUCLEOTIDE SEQUENCE [LARGE SCALE GENOMIC DNA]</scope>
    <source>
        <strain evidence="12">RSA 1356</strain>
    </source>
</reference>
<dbReference type="PANTHER" id="PTHR13890">
    <property type="entry name" value="RNA SPLICING PROTEIN MRS2, MITOCHONDRIAL"/>
    <property type="match status" value="1"/>
</dbReference>
<evidence type="ECO:0000256" key="9">
    <source>
        <dbReference type="ARBA" id="ARBA00023136"/>
    </source>
</evidence>
<dbReference type="Gene3D" id="1.20.58.340">
    <property type="entry name" value="Magnesium transport protein CorA, transmembrane region"/>
    <property type="match status" value="1"/>
</dbReference>